<dbReference type="PROSITE" id="PS50081">
    <property type="entry name" value="ZF_DAG_PE_2"/>
    <property type="match status" value="1"/>
</dbReference>
<dbReference type="SUPFAM" id="SSF57889">
    <property type="entry name" value="Cysteine-rich domain"/>
    <property type="match status" value="1"/>
</dbReference>
<feature type="transmembrane region" description="Helical" evidence="4">
    <location>
        <begin position="391"/>
        <end position="414"/>
    </location>
</feature>
<dbReference type="CDD" id="cd20810">
    <property type="entry name" value="C1_VAV"/>
    <property type="match status" value="1"/>
</dbReference>
<keyword evidence="4" id="KW-1133">Transmembrane helix</keyword>
<dbReference type="EMBL" id="HBKQ01048526">
    <property type="protein sequence ID" value="CAE2273575.1"/>
    <property type="molecule type" value="Transcribed_RNA"/>
</dbReference>
<keyword evidence="4" id="KW-0472">Membrane</keyword>
<dbReference type="SMART" id="SM00109">
    <property type="entry name" value="C1"/>
    <property type="match status" value="1"/>
</dbReference>
<protein>
    <recommendedName>
        <fullName evidence="5">Phorbol-ester/DAG-type domain-containing protein</fullName>
    </recommendedName>
</protein>
<reference evidence="6" key="1">
    <citation type="submission" date="2021-01" db="EMBL/GenBank/DDBJ databases">
        <authorList>
            <person name="Corre E."/>
            <person name="Pelletier E."/>
            <person name="Niang G."/>
            <person name="Scheremetjew M."/>
            <person name="Finn R."/>
            <person name="Kale V."/>
            <person name="Holt S."/>
            <person name="Cochrane G."/>
            <person name="Meng A."/>
            <person name="Brown T."/>
            <person name="Cohen L."/>
        </authorList>
    </citation>
    <scope>NUCLEOTIDE SEQUENCE</scope>
    <source>
        <strain evidence="6">Isolate 1302-5</strain>
    </source>
</reference>
<dbReference type="AlphaFoldDB" id="A0A7S4JTM4"/>
<feature type="region of interest" description="Disordered" evidence="3">
    <location>
        <begin position="444"/>
        <end position="489"/>
    </location>
</feature>
<dbReference type="Pfam" id="PF00130">
    <property type="entry name" value="C1_1"/>
    <property type="match status" value="1"/>
</dbReference>
<evidence type="ECO:0000256" key="4">
    <source>
        <dbReference type="SAM" id="Phobius"/>
    </source>
</evidence>
<dbReference type="PANTHER" id="PTHR22968">
    <property type="entry name" value="PROTEIN KINASE C, MU"/>
    <property type="match status" value="1"/>
</dbReference>
<proteinExistence type="predicted"/>
<dbReference type="Gene3D" id="3.30.60.20">
    <property type="match status" value="1"/>
</dbReference>
<evidence type="ECO:0000256" key="1">
    <source>
        <dbReference type="ARBA" id="ARBA00022723"/>
    </source>
</evidence>
<feature type="transmembrane region" description="Helical" evidence="4">
    <location>
        <begin position="246"/>
        <end position="276"/>
    </location>
</feature>
<dbReference type="InterPro" id="IPR046349">
    <property type="entry name" value="C1-like_sf"/>
</dbReference>
<evidence type="ECO:0000259" key="5">
    <source>
        <dbReference type="PROSITE" id="PS50081"/>
    </source>
</evidence>
<dbReference type="InterPro" id="IPR002219">
    <property type="entry name" value="PKC_DAG/PE"/>
</dbReference>
<dbReference type="GO" id="GO:0004674">
    <property type="term" value="F:protein serine/threonine kinase activity"/>
    <property type="evidence" value="ECO:0007669"/>
    <property type="project" value="UniProtKB-KW"/>
</dbReference>
<evidence type="ECO:0000256" key="2">
    <source>
        <dbReference type="ARBA" id="ARBA00022833"/>
    </source>
</evidence>
<feature type="domain" description="Phorbol-ester/DAG-type" evidence="5">
    <location>
        <begin position="101"/>
        <end position="151"/>
    </location>
</feature>
<accession>A0A7S4JTM4</accession>
<organism evidence="6">
    <name type="scientific">Odontella aurita</name>
    <dbReference type="NCBI Taxonomy" id="265563"/>
    <lineage>
        <taxon>Eukaryota</taxon>
        <taxon>Sar</taxon>
        <taxon>Stramenopiles</taxon>
        <taxon>Ochrophyta</taxon>
        <taxon>Bacillariophyta</taxon>
        <taxon>Mediophyceae</taxon>
        <taxon>Biddulphiophycidae</taxon>
        <taxon>Eupodiscales</taxon>
        <taxon>Odontellaceae</taxon>
        <taxon>Odontella</taxon>
    </lineage>
</organism>
<feature type="compositionally biased region" description="Basic residues" evidence="3">
    <location>
        <begin position="479"/>
        <end position="489"/>
    </location>
</feature>
<keyword evidence="2" id="KW-0862">Zinc</keyword>
<keyword evidence="1" id="KW-0479">Metal-binding</keyword>
<dbReference type="GO" id="GO:0007200">
    <property type="term" value="P:phospholipase C-activating G protein-coupled receptor signaling pathway"/>
    <property type="evidence" value="ECO:0007669"/>
    <property type="project" value="TreeGrafter"/>
</dbReference>
<dbReference type="PANTHER" id="PTHR22968:SF14">
    <property type="entry name" value="PROTEIN KINASE C"/>
    <property type="match status" value="1"/>
</dbReference>
<feature type="transmembrane region" description="Helical" evidence="4">
    <location>
        <begin position="296"/>
        <end position="316"/>
    </location>
</feature>
<dbReference type="GO" id="GO:0005829">
    <property type="term" value="C:cytosol"/>
    <property type="evidence" value="ECO:0007669"/>
    <property type="project" value="TreeGrafter"/>
</dbReference>
<dbReference type="GO" id="GO:0016020">
    <property type="term" value="C:membrane"/>
    <property type="evidence" value="ECO:0007669"/>
    <property type="project" value="UniProtKB-SubCell"/>
</dbReference>
<evidence type="ECO:0000256" key="3">
    <source>
        <dbReference type="SAM" id="MobiDB-lite"/>
    </source>
</evidence>
<dbReference type="GO" id="GO:0035556">
    <property type="term" value="P:intracellular signal transduction"/>
    <property type="evidence" value="ECO:0007669"/>
    <property type="project" value="TreeGrafter"/>
</dbReference>
<gene>
    <name evidence="6" type="ORF">OAUR00152_LOCUS33521</name>
</gene>
<feature type="compositionally biased region" description="Basic and acidic residues" evidence="3">
    <location>
        <begin position="462"/>
        <end position="478"/>
    </location>
</feature>
<name>A0A7S4JTM4_9STRA</name>
<sequence length="489" mass="54508">MDNKTKQMGVVIKTDPTQNPMKDPASASVDDPGEKSRAMYAIAAAGDFQNMSVLEMESKEARIEDTSVQKTEDADCNEDHPAYRIKLIGKKSVQHSCRDLAHHFQEKSFGSPTYCDICKGLLVGLWSQGLQCTMCNMNVHRGEGVGDHDDCRAEALLQACEGKVTSPPKEKASVGEVVEELQKLRRQNPNFLKEVTEQANRDIIAHTKKAIVQTGIKEERSKKFRRFKTAFVPFLRRVEGIEEKGAVWSIAILIFIQMAVTGTASLVSLVISLVSLWPRFGFFTSTSLWLAASHNVTVLATIHVLLGLIALGLWYAARTFKRKSNIVDTFLREMFGLEADEDIGISVDRAAAHIRLWSKHAVQSSAIMCSAVSLVWHMAQPPPPLEPESPLPTALFFFCSAAVFAGTCCVAFVAKRATLSSKEVSSRFLDPPVQDTRQHITKKRVEMSPVLQPAPQLPNQKSKPEAQKIEERDPWEHLVRRRVKKRNST</sequence>
<feature type="region of interest" description="Disordered" evidence="3">
    <location>
        <begin position="1"/>
        <end position="34"/>
    </location>
</feature>
<feature type="transmembrane region" description="Helical" evidence="4">
    <location>
        <begin position="361"/>
        <end position="379"/>
    </location>
</feature>
<keyword evidence="4" id="KW-0812">Transmembrane</keyword>
<dbReference type="GO" id="GO:0008270">
    <property type="term" value="F:zinc ion binding"/>
    <property type="evidence" value="ECO:0007669"/>
    <property type="project" value="UniProtKB-KW"/>
</dbReference>
<evidence type="ECO:0000313" key="6">
    <source>
        <dbReference type="EMBL" id="CAE2273575.1"/>
    </source>
</evidence>